<proteinExistence type="predicted"/>
<accession>A0A4P2VH17</accession>
<sequence>MICICRRNVKIRAVMAEIFELFSTRKIRLPTDITIKAIVSVTPLTVMRVMS</sequence>
<dbReference type="Proteomes" id="UP000291236">
    <property type="component" value="Chromosome"/>
</dbReference>
<protein>
    <submittedName>
        <fullName evidence="1">Uncharacterized protein</fullName>
    </submittedName>
</protein>
<evidence type="ECO:0000313" key="1">
    <source>
        <dbReference type="EMBL" id="BBH51941.1"/>
    </source>
</evidence>
<gene>
    <name evidence="1" type="ORF">JCM31447_312200</name>
</gene>
<keyword evidence="2" id="KW-1185">Reference proteome</keyword>
<dbReference type="AlphaFoldDB" id="A0A4P2VH17"/>
<name>A0A4P2VH17_FLUSA</name>
<organism evidence="1 2">
    <name type="scientific">Fluviispira sanaruensis</name>
    <dbReference type="NCBI Taxonomy" id="2493639"/>
    <lineage>
        <taxon>Bacteria</taxon>
        <taxon>Pseudomonadati</taxon>
        <taxon>Bdellovibrionota</taxon>
        <taxon>Oligoflexia</taxon>
        <taxon>Silvanigrellales</taxon>
        <taxon>Silvanigrellaceae</taxon>
        <taxon>Fluviispira</taxon>
    </lineage>
</organism>
<evidence type="ECO:0000313" key="2">
    <source>
        <dbReference type="Proteomes" id="UP000291236"/>
    </source>
</evidence>
<dbReference type="KEGG" id="sbf:JCM31447_312200"/>
<reference evidence="1 2" key="1">
    <citation type="submission" date="2018-12" db="EMBL/GenBank/DDBJ databases">
        <title>Rubrispira sanarue gen. nov., sp., nov., a member of the order Silvanigrellales, isolated from a brackish lake in Hamamatsu Japan.</title>
        <authorList>
            <person name="Maejima Y."/>
            <person name="Iino T."/>
            <person name="Muraguchi Y."/>
            <person name="Fukuda K."/>
            <person name="Nojiri H."/>
            <person name="Ohkuma M."/>
            <person name="Moriuchi R."/>
            <person name="Dohra H."/>
            <person name="Kimbara K."/>
            <person name="Shintani M."/>
        </authorList>
    </citation>
    <scope>NUCLEOTIDE SEQUENCE [LARGE SCALE GENOMIC DNA]</scope>
    <source>
        <strain evidence="1 2">RF1110005</strain>
    </source>
</reference>
<dbReference type="EMBL" id="AP019368">
    <property type="protein sequence ID" value="BBH51941.1"/>
    <property type="molecule type" value="Genomic_DNA"/>
</dbReference>
<dbReference type="RefSeq" id="WP_172603723.1">
    <property type="nucleotide sequence ID" value="NZ_AP019368.1"/>
</dbReference>